<keyword evidence="2 4" id="KW-0833">Ubl conjugation pathway</keyword>
<reference evidence="7 8" key="1">
    <citation type="journal article" date="2012" name="BMC Genomics">
        <title>Comparative genomic analysis of human infective Trypanosoma cruzi lineages with the bat-restricted subspecies T. cruzi marinkellei.</title>
        <authorList>
            <person name="Franzen O."/>
            <person name="Talavera-Lopez C."/>
            <person name="Ochaya S."/>
            <person name="Butler C.E."/>
            <person name="Messenger L.A."/>
            <person name="Lewis M.D."/>
            <person name="Llewellyn M.S."/>
            <person name="Marinkelle C.J."/>
            <person name="Tyler K.M."/>
            <person name="Miles M.A."/>
            <person name="Andersson B."/>
        </authorList>
    </citation>
    <scope>NUCLEOTIDE SEQUENCE [LARGE SCALE GENOMIC DNA]</scope>
    <source>
        <strain evidence="7 8">B7</strain>
    </source>
</reference>
<evidence type="ECO:0000259" key="6">
    <source>
        <dbReference type="PROSITE" id="PS50127"/>
    </source>
</evidence>
<keyword evidence="1" id="KW-0808">Transferase</keyword>
<evidence type="ECO:0000256" key="3">
    <source>
        <dbReference type="PROSITE-ProRule" id="PRU10133"/>
    </source>
</evidence>
<comment type="similarity">
    <text evidence="4">Belongs to the ubiquitin-conjugating enzyme family.</text>
</comment>
<dbReference type="Pfam" id="PF00179">
    <property type="entry name" value="UQ_con"/>
    <property type="match status" value="1"/>
</dbReference>
<feature type="compositionally biased region" description="Acidic residues" evidence="5">
    <location>
        <begin position="38"/>
        <end position="48"/>
    </location>
</feature>
<dbReference type="GO" id="GO:0016740">
    <property type="term" value="F:transferase activity"/>
    <property type="evidence" value="ECO:0007669"/>
    <property type="project" value="UniProtKB-KW"/>
</dbReference>
<protein>
    <submittedName>
        <fullName evidence="7">Ubiquitin-conjugating enzyme e2, putative</fullName>
    </submittedName>
</protein>
<dbReference type="SMART" id="SM00212">
    <property type="entry name" value="UBCc"/>
    <property type="match status" value="1"/>
</dbReference>
<dbReference type="PROSITE" id="PS00183">
    <property type="entry name" value="UBC_1"/>
    <property type="match status" value="1"/>
</dbReference>
<feature type="domain" description="UBC core" evidence="6">
    <location>
        <begin position="71"/>
        <end position="218"/>
    </location>
</feature>
<dbReference type="PANTHER" id="PTHR24067">
    <property type="entry name" value="UBIQUITIN-CONJUGATING ENZYME E2"/>
    <property type="match status" value="1"/>
</dbReference>
<organism evidence="7 8">
    <name type="scientific">Trypanosoma cruzi marinkellei</name>
    <dbReference type="NCBI Taxonomy" id="85056"/>
    <lineage>
        <taxon>Eukaryota</taxon>
        <taxon>Discoba</taxon>
        <taxon>Euglenozoa</taxon>
        <taxon>Kinetoplastea</taxon>
        <taxon>Metakinetoplastina</taxon>
        <taxon>Trypanosomatida</taxon>
        <taxon>Trypanosomatidae</taxon>
        <taxon>Trypanosoma</taxon>
        <taxon>Schizotrypanum</taxon>
    </lineage>
</organism>
<proteinExistence type="inferred from homology"/>
<dbReference type="InterPro" id="IPR000608">
    <property type="entry name" value="UBC"/>
</dbReference>
<comment type="caution">
    <text evidence="7">The sequence shown here is derived from an EMBL/GenBank/DDBJ whole genome shotgun (WGS) entry which is preliminary data.</text>
</comment>
<evidence type="ECO:0000313" key="7">
    <source>
        <dbReference type="EMBL" id="EKF39713.1"/>
    </source>
</evidence>
<evidence type="ECO:0000256" key="1">
    <source>
        <dbReference type="ARBA" id="ARBA00022679"/>
    </source>
</evidence>
<keyword evidence="8" id="KW-1185">Reference proteome</keyword>
<keyword evidence="4" id="KW-0547">Nucleotide-binding</keyword>
<dbReference type="FunFam" id="3.10.110.10:FF:000090">
    <property type="entry name" value="Ubiquitin-conjugating enzyme E2-17 kDa"/>
    <property type="match status" value="1"/>
</dbReference>
<evidence type="ECO:0000256" key="4">
    <source>
        <dbReference type="RuleBase" id="RU362109"/>
    </source>
</evidence>
<dbReference type="OrthoDB" id="9984419at2759"/>
<dbReference type="Gene3D" id="3.10.110.10">
    <property type="entry name" value="Ubiquitin Conjugating Enzyme"/>
    <property type="match status" value="1"/>
</dbReference>
<feature type="active site" description="Glycyl thioester intermediate" evidence="3">
    <location>
        <position position="156"/>
    </location>
</feature>
<dbReference type="GO" id="GO:0005524">
    <property type="term" value="F:ATP binding"/>
    <property type="evidence" value="ECO:0007669"/>
    <property type="project" value="UniProtKB-UniRule"/>
</dbReference>
<dbReference type="Proteomes" id="UP000007350">
    <property type="component" value="Unassembled WGS sequence"/>
</dbReference>
<accession>K2MWU9</accession>
<dbReference type="SUPFAM" id="SSF54495">
    <property type="entry name" value="UBC-like"/>
    <property type="match status" value="1"/>
</dbReference>
<evidence type="ECO:0000256" key="5">
    <source>
        <dbReference type="SAM" id="MobiDB-lite"/>
    </source>
</evidence>
<evidence type="ECO:0000256" key="2">
    <source>
        <dbReference type="ARBA" id="ARBA00022786"/>
    </source>
</evidence>
<evidence type="ECO:0000313" key="8">
    <source>
        <dbReference type="Proteomes" id="UP000007350"/>
    </source>
</evidence>
<dbReference type="InterPro" id="IPR016135">
    <property type="entry name" value="UBQ-conjugating_enzyme/RWD"/>
</dbReference>
<feature type="region of interest" description="Disordered" evidence="5">
    <location>
        <begin position="26"/>
        <end position="48"/>
    </location>
</feature>
<keyword evidence="4" id="KW-0067">ATP-binding</keyword>
<sequence length="227" mass="25817">MDLLAAALSNGTQERPLTLQGILERPTQQQQQQRAEAEAEADEEAEVGVEEHPERLNYVRRTEANPRNAADARRRLMQDLQRIQRGTNSFFSARPIDGDLFHWRAVVLGPESTVWEGGIFKLQLDFTDEYPCAPPKVRFLTRDMFHPNVYVDGNICLDTLKTEWSPILDVETLLMMIISLLSDPNPSSAANGEAALLYTNAKDKYEERVRHLVEASLEQSFSEDEDE</sequence>
<dbReference type="PROSITE" id="PS50127">
    <property type="entry name" value="UBC_2"/>
    <property type="match status" value="1"/>
</dbReference>
<dbReference type="EMBL" id="AHKC01000156">
    <property type="protein sequence ID" value="EKF39713.1"/>
    <property type="molecule type" value="Genomic_DNA"/>
</dbReference>
<dbReference type="InterPro" id="IPR023313">
    <property type="entry name" value="UBQ-conjugating_AS"/>
</dbReference>
<dbReference type="AlphaFoldDB" id="K2MWU9"/>
<gene>
    <name evidence="7" type="ORF">MOQ_000055</name>
</gene>
<name>K2MWU9_TRYCR</name>
<dbReference type="InterPro" id="IPR050113">
    <property type="entry name" value="Ub_conjugating_enzyme"/>
</dbReference>